<keyword evidence="3" id="KW-1185">Reference proteome</keyword>
<reference evidence="2 3" key="1">
    <citation type="submission" date="2014-11" db="EMBL/GenBank/DDBJ databases">
        <title>Draft Genome Sequence of Vibrio piscirenalis strains CECT 8603T and CECT 8604, two marine Gammaproteobacterium isolated from cultured gilthead sea bream (Sparus aurata).</title>
        <authorList>
            <person name="Arahal D.R."/>
            <person name="Rodrigo-Torres L."/>
            <person name="Lucena T."/>
            <person name="Pujalte M.J."/>
        </authorList>
    </citation>
    <scope>NUCLEOTIDE SEQUENCE [LARGE SCALE GENOMIC DNA]</scope>
    <source>
        <strain evidence="2 3">DCR 1-4-2</strain>
    </source>
</reference>
<dbReference type="NCBIfam" id="NF007714">
    <property type="entry name" value="PRK10410.1-2"/>
    <property type="match status" value="1"/>
</dbReference>
<dbReference type="InterPro" id="IPR020483">
    <property type="entry name" value="Uncharacterised_YgbA"/>
</dbReference>
<dbReference type="Pfam" id="PF11756">
    <property type="entry name" value="YgbA_NO"/>
    <property type="match status" value="1"/>
</dbReference>
<dbReference type="STRING" id="1461322.OJ16_18165"/>
<gene>
    <name evidence="2" type="ORF">OJ16_18165</name>
</gene>
<dbReference type="Proteomes" id="UP000031672">
    <property type="component" value="Unassembled WGS sequence"/>
</dbReference>
<evidence type="ECO:0000313" key="3">
    <source>
        <dbReference type="Proteomes" id="UP000031672"/>
    </source>
</evidence>
<organism evidence="2 3">
    <name type="scientific">Vibrio renipiscarius</name>
    <dbReference type="NCBI Taxonomy" id="1461322"/>
    <lineage>
        <taxon>Bacteria</taxon>
        <taxon>Pseudomonadati</taxon>
        <taxon>Pseudomonadota</taxon>
        <taxon>Gammaproteobacteria</taxon>
        <taxon>Vibrionales</taxon>
        <taxon>Vibrionaceae</taxon>
        <taxon>Vibrio</taxon>
    </lineage>
</organism>
<comment type="caution">
    <text evidence="2">The sequence shown here is derived from an EMBL/GenBank/DDBJ whole genome shotgun (WGS) entry which is preliminary data.</text>
</comment>
<feature type="region of interest" description="Disordered" evidence="1">
    <location>
        <begin position="112"/>
        <end position="132"/>
    </location>
</feature>
<dbReference type="OrthoDB" id="5344095at2"/>
<proteinExistence type="predicted"/>
<name>A0A0C2K6Z3_9VIBR</name>
<accession>A0A0C2K6Z3</accession>
<evidence type="ECO:0000313" key="2">
    <source>
        <dbReference type="EMBL" id="KII76687.1"/>
    </source>
</evidence>
<dbReference type="RefSeq" id="WP_040992658.1">
    <property type="nucleotide sequence ID" value="NZ_JTKH01000024.1"/>
</dbReference>
<protein>
    <submittedName>
        <fullName evidence="2">Nitrous oxide-stimulated promoter</fullName>
    </submittedName>
</protein>
<dbReference type="EMBL" id="JTKH01000024">
    <property type="protein sequence ID" value="KII76687.1"/>
    <property type="molecule type" value="Genomic_DNA"/>
</dbReference>
<dbReference type="AlphaFoldDB" id="A0A0C2K6Z3"/>
<evidence type="ECO:0000256" key="1">
    <source>
        <dbReference type="SAM" id="MobiDB-lite"/>
    </source>
</evidence>
<dbReference type="NCBIfam" id="NF007715">
    <property type="entry name" value="PRK10410.1-3"/>
    <property type="match status" value="1"/>
</dbReference>
<sequence length="132" mass="15432">MKKPSSELLTGELLKEFHTVAFMVAIYCRDHHQGAIKQGHALCEECQALIDYAEIRLDRCPYGQSKPTCNRCPIHCYKPKPKEQMRLVMRYSGPRMLLPHPLLALRHLRHERKQVPDKPKPNQSNRHIRLSK</sequence>
<accession>A0A0C2NR89</accession>